<evidence type="ECO:0000313" key="1">
    <source>
        <dbReference type="EMBL" id="PAX09247.1"/>
    </source>
</evidence>
<sequence>MLSHMFQPISLISLLLCGCASMSLDERPLVEYGCGDLVLIGRAETLSYTDLSGPEDALSHGLYEMDISIRKVLRGKVDSRRLRASRAAHGQLRSDLDFVFVLHLDWDEWRLDKAHLASSKPLVATNCT</sequence>
<evidence type="ECO:0000313" key="2">
    <source>
        <dbReference type="Proteomes" id="UP000218151"/>
    </source>
</evidence>
<dbReference type="AlphaFoldDB" id="A0A2A2SIZ6"/>
<reference evidence="2" key="1">
    <citation type="submission" date="2017-09" db="EMBL/GenBank/DDBJ databases">
        <authorList>
            <person name="Feng G."/>
            <person name="Zhu H."/>
        </authorList>
    </citation>
    <scope>NUCLEOTIDE SEQUENCE [LARGE SCALE GENOMIC DNA]</scope>
    <source>
        <strain evidence="2">1PNM-20</strain>
    </source>
</reference>
<name>A0A2A2SIZ6_9SPHN</name>
<gene>
    <name evidence="1" type="ORF">CKY28_00300</name>
</gene>
<accession>A0A2A2SIZ6</accession>
<dbReference type="Proteomes" id="UP000218151">
    <property type="component" value="Unassembled WGS sequence"/>
</dbReference>
<comment type="caution">
    <text evidence="1">The sequence shown here is derived from an EMBL/GenBank/DDBJ whole genome shotgun (WGS) entry which is preliminary data.</text>
</comment>
<organism evidence="1 2">
    <name type="scientific">Sphingomonas lenta</name>
    <dbReference type="NCBI Taxonomy" id="1141887"/>
    <lineage>
        <taxon>Bacteria</taxon>
        <taxon>Pseudomonadati</taxon>
        <taxon>Pseudomonadota</taxon>
        <taxon>Alphaproteobacteria</taxon>
        <taxon>Sphingomonadales</taxon>
        <taxon>Sphingomonadaceae</taxon>
        <taxon>Sphingomonas</taxon>
    </lineage>
</organism>
<keyword evidence="2" id="KW-1185">Reference proteome</keyword>
<proteinExistence type="predicted"/>
<protein>
    <submittedName>
        <fullName evidence="1">Uncharacterized protein</fullName>
    </submittedName>
</protein>
<dbReference type="EMBL" id="NSLI01000001">
    <property type="protein sequence ID" value="PAX09247.1"/>
    <property type="molecule type" value="Genomic_DNA"/>
</dbReference>